<dbReference type="Proteomes" id="UP000609879">
    <property type="component" value="Unassembled WGS sequence"/>
</dbReference>
<keyword evidence="1" id="KW-0808">Transferase</keyword>
<gene>
    <name evidence="4" type="ORF">Ade02nite_17320</name>
</gene>
<proteinExistence type="predicted"/>
<dbReference type="InterPro" id="IPR050832">
    <property type="entry name" value="Bact_Acetyltransf"/>
</dbReference>
<dbReference type="PANTHER" id="PTHR43877:SF1">
    <property type="entry name" value="ACETYLTRANSFERASE"/>
    <property type="match status" value="1"/>
</dbReference>
<evidence type="ECO:0000256" key="1">
    <source>
        <dbReference type="ARBA" id="ARBA00022679"/>
    </source>
</evidence>
<evidence type="ECO:0000313" key="5">
    <source>
        <dbReference type="Proteomes" id="UP000609879"/>
    </source>
</evidence>
<dbReference type="InterPro" id="IPR000182">
    <property type="entry name" value="GNAT_dom"/>
</dbReference>
<evidence type="ECO:0000256" key="2">
    <source>
        <dbReference type="ARBA" id="ARBA00023315"/>
    </source>
</evidence>
<dbReference type="Gene3D" id="3.40.630.30">
    <property type="match status" value="1"/>
</dbReference>
<name>A0ABQ3XZA2_9ACTN</name>
<dbReference type="RefSeq" id="WP_239168637.1">
    <property type="nucleotide sequence ID" value="NZ_BAAABO010000029.1"/>
</dbReference>
<protein>
    <submittedName>
        <fullName evidence="4">N-acetyltransferase</fullName>
    </submittedName>
</protein>
<sequence>MLFTLRDATGADVAGIAALHADSWRRHYRGAYTDTYLDGDVVADRLAFWGARFAAPPSGRTIVAESDGDLVGFVHVIPDHDPRWGSLVDNLHVSYARKRGGLGTRLLSAAAQTVGSRPMYLWVLQQNTAAQAFYESRGGTRVESGFASPPGGDPARLNGTPGKYRIHWPDAAGAFPAARGR</sequence>
<dbReference type="EMBL" id="BOMI01000028">
    <property type="protein sequence ID" value="GID73091.1"/>
    <property type="molecule type" value="Genomic_DNA"/>
</dbReference>
<comment type="caution">
    <text evidence="4">The sequence shown here is derived from an EMBL/GenBank/DDBJ whole genome shotgun (WGS) entry which is preliminary data.</text>
</comment>
<evidence type="ECO:0000259" key="3">
    <source>
        <dbReference type="PROSITE" id="PS51186"/>
    </source>
</evidence>
<dbReference type="CDD" id="cd04301">
    <property type="entry name" value="NAT_SF"/>
    <property type="match status" value="1"/>
</dbReference>
<dbReference type="Pfam" id="PF00583">
    <property type="entry name" value="Acetyltransf_1"/>
    <property type="match status" value="1"/>
</dbReference>
<feature type="domain" description="N-acetyltransferase" evidence="3">
    <location>
        <begin position="3"/>
        <end position="167"/>
    </location>
</feature>
<organism evidence="4 5">
    <name type="scientific">Paractinoplanes deccanensis</name>
    <dbReference type="NCBI Taxonomy" id="113561"/>
    <lineage>
        <taxon>Bacteria</taxon>
        <taxon>Bacillati</taxon>
        <taxon>Actinomycetota</taxon>
        <taxon>Actinomycetes</taxon>
        <taxon>Micromonosporales</taxon>
        <taxon>Micromonosporaceae</taxon>
        <taxon>Paractinoplanes</taxon>
    </lineage>
</organism>
<keyword evidence="2" id="KW-0012">Acyltransferase</keyword>
<evidence type="ECO:0000313" key="4">
    <source>
        <dbReference type="EMBL" id="GID73091.1"/>
    </source>
</evidence>
<keyword evidence="5" id="KW-1185">Reference proteome</keyword>
<accession>A0ABQ3XZA2</accession>
<dbReference type="PROSITE" id="PS51186">
    <property type="entry name" value="GNAT"/>
    <property type="match status" value="1"/>
</dbReference>
<reference evidence="4 5" key="1">
    <citation type="submission" date="2021-01" db="EMBL/GenBank/DDBJ databases">
        <title>Whole genome shotgun sequence of Actinoplanes deccanensis NBRC 13994.</title>
        <authorList>
            <person name="Komaki H."/>
            <person name="Tamura T."/>
        </authorList>
    </citation>
    <scope>NUCLEOTIDE SEQUENCE [LARGE SCALE GENOMIC DNA]</scope>
    <source>
        <strain evidence="4 5">NBRC 13994</strain>
    </source>
</reference>
<dbReference type="PANTHER" id="PTHR43877">
    <property type="entry name" value="AMINOALKYLPHOSPHONATE N-ACETYLTRANSFERASE-RELATED-RELATED"/>
    <property type="match status" value="1"/>
</dbReference>
<dbReference type="SUPFAM" id="SSF55729">
    <property type="entry name" value="Acyl-CoA N-acyltransferases (Nat)"/>
    <property type="match status" value="1"/>
</dbReference>
<dbReference type="InterPro" id="IPR016181">
    <property type="entry name" value="Acyl_CoA_acyltransferase"/>
</dbReference>